<sequence>MGYCVAIFYPYNNYLKLVFFRFSAEDPIYEKAIAECYVIKESPSFCEGILLKCIDKQPCAAVLLADEEADAATHVKFKLS</sequence>
<dbReference type="AlphaFoldDB" id="A0A0C2D7N5"/>
<reference evidence="1 2" key="1">
    <citation type="submission" date="2013-12" db="EMBL/GenBank/DDBJ databases">
        <title>Draft genome of the parsitic nematode Ancylostoma duodenale.</title>
        <authorList>
            <person name="Mitreva M."/>
        </authorList>
    </citation>
    <scope>NUCLEOTIDE SEQUENCE [LARGE SCALE GENOMIC DNA]</scope>
    <source>
        <strain evidence="1 2">Zhejiang</strain>
    </source>
</reference>
<evidence type="ECO:0000313" key="2">
    <source>
        <dbReference type="Proteomes" id="UP000054047"/>
    </source>
</evidence>
<protein>
    <submittedName>
        <fullName evidence="1">Uncharacterized protein</fullName>
    </submittedName>
</protein>
<accession>A0A0C2D7N5</accession>
<keyword evidence="2" id="KW-1185">Reference proteome</keyword>
<dbReference type="Proteomes" id="UP000054047">
    <property type="component" value="Unassembled WGS sequence"/>
</dbReference>
<dbReference type="OrthoDB" id="10435247at2759"/>
<name>A0A0C2D7N5_9BILA</name>
<gene>
    <name evidence="1" type="ORF">ANCDUO_11657</name>
</gene>
<organism evidence="1 2">
    <name type="scientific">Ancylostoma duodenale</name>
    <dbReference type="NCBI Taxonomy" id="51022"/>
    <lineage>
        <taxon>Eukaryota</taxon>
        <taxon>Metazoa</taxon>
        <taxon>Ecdysozoa</taxon>
        <taxon>Nematoda</taxon>
        <taxon>Chromadorea</taxon>
        <taxon>Rhabditida</taxon>
        <taxon>Rhabditina</taxon>
        <taxon>Rhabditomorpha</taxon>
        <taxon>Strongyloidea</taxon>
        <taxon>Ancylostomatidae</taxon>
        <taxon>Ancylostomatinae</taxon>
        <taxon>Ancylostoma</taxon>
    </lineage>
</organism>
<dbReference type="EMBL" id="KN733469">
    <property type="protein sequence ID" value="KIH58142.1"/>
    <property type="molecule type" value="Genomic_DNA"/>
</dbReference>
<evidence type="ECO:0000313" key="1">
    <source>
        <dbReference type="EMBL" id="KIH58142.1"/>
    </source>
</evidence>
<proteinExistence type="predicted"/>